<name>A0A4R1BFE9_9BACT</name>
<keyword evidence="2" id="KW-1185">Reference proteome</keyword>
<protein>
    <submittedName>
        <fullName evidence="1">YqgE/AlgH family protein</fullName>
    </submittedName>
</protein>
<organism evidence="1 2">
    <name type="scientific">Flaviaesturariibacter flavus</name>
    <dbReference type="NCBI Taxonomy" id="2502780"/>
    <lineage>
        <taxon>Bacteria</taxon>
        <taxon>Pseudomonadati</taxon>
        <taxon>Bacteroidota</taxon>
        <taxon>Chitinophagia</taxon>
        <taxon>Chitinophagales</taxon>
        <taxon>Chitinophagaceae</taxon>
        <taxon>Flaviaestuariibacter</taxon>
    </lineage>
</organism>
<dbReference type="InterPro" id="IPR003774">
    <property type="entry name" value="AlgH-like"/>
</dbReference>
<dbReference type="EMBL" id="SJZI01000019">
    <property type="protein sequence ID" value="TCJ15834.1"/>
    <property type="molecule type" value="Genomic_DNA"/>
</dbReference>
<dbReference type="PANTHER" id="PTHR31984:SF17">
    <property type="entry name" value="TRANSCRIPTIONAL REGULATOR"/>
    <property type="match status" value="1"/>
</dbReference>
<gene>
    <name evidence="1" type="ORF">EPD60_07695</name>
</gene>
<dbReference type="PANTHER" id="PTHR31984">
    <property type="entry name" value="TRANSPORTER, PUTATIVE (DUF179)-RELATED"/>
    <property type="match status" value="1"/>
</dbReference>
<proteinExistence type="predicted"/>
<dbReference type="Gene3D" id="3.40.1740.10">
    <property type="entry name" value="VC0467-like"/>
    <property type="match status" value="1"/>
</dbReference>
<reference evidence="1 2" key="1">
    <citation type="submission" date="2019-03" db="EMBL/GenBank/DDBJ databases">
        <authorList>
            <person name="Kim M.K.M."/>
        </authorList>
    </citation>
    <scope>NUCLEOTIDE SEQUENCE [LARGE SCALE GENOMIC DNA]</scope>
    <source>
        <strain evidence="1 2">17J68-12</strain>
    </source>
</reference>
<dbReference type="Pfam" id="PF02622">
    <property type="entry name" value="DUF179"/>
    <property type="match status" value="1"/>
</dbReference>
<dbReference type="OrthoDB" id="9807486at2"/>
<sequence>MHLQGVFLQSTSAASEDPVFGGARVFIHQHDAGGAAGHIVNQPLGRTLNELAEFADAPALPLYHGGPVDGEHLFFLHRRPDLIGGGTDVGAGVFWGGDFAAAVAALRAGTLPVTDIRVFVGYCGWDAGELEAEIEDGGWEVLDPSPALPTWGG</sequence>
<comment type="caution">
    <text evidence="1">The sequence shown here is derived from an EMBL/GenBank/DDBJ whole genome shotgun (WGS) entry which is preliminary data.</text>
</comment>
<dbReference type="SUPFAM" id="SSF143456">
    <property type="entry name" value="VC0467-like"/>
    <property type="match status" value="1"/>
</dbReference>
<evidence type="ECO:0000313" key="1">
    <source>
        <dbReference type="EMBL" id="TCJ15834.1"/>
    </source>
</evidence>
<dbReference type="Proteomes" id="UP000295334">
    <property type="component" value="Unassembled WGS sequence"/>
</dbReference>
<dbReference type="AlphaFoldDB" id="A0A4R1BFE9"/>
<evidence type="ECO:0000313" key="2">
    <source>
        <dbReference type="Proteomes" id="UP000295334"/>
    </source>
</evidence>
<accession>A0A4R1BFE9</accession>
<dbReference type="RefSeq" id="WP_131448514.1">
    <property type="nucleotide sequence ID" value="NZ_SJZI01000019.1"/>
</dbReference>